<dbReference type="RefSeq" id="WP_245742028.1">
    <property type="nucleotide sequence ID" value="NZ_FOFD01000001.1"/>
</dbReference>
<keyword evidence="2" id="KW-1185">Reference proteome</keyword>
<evidence type="ECO:0000313" key="1">
    <source>
        <dbReference type="EMBL" id="SEP85010.1"/>
    </source>
</evidence>
<protein>
    <submittedName>
        <fullName evidence="1">Uncharacterized protein</fullName>
    </submittedName>
</protein>
<evidence type="ECO:0000313" key="2">
    <source>
        <dbReference type="Proteomes" id="UP000199114"/>
    </source>
</evidence>
<reference evidence="2" key="1">
    <citation type="submission" date="2016-10" db="EMBL/GenBank/DDBJ databases">
        <authorList>
            <person name="Varghese N."/>
            <person name="Submissions S."/>
        </authorList>
    </citation>
    <scope>NUCLEOTIDE SEQUENCE [LARGE SCALE GENOMIC DNA]</scope>
    <source>
        <strain evidence="2">DSM 25055</strain>
    </source>
</reference>
<dbReference type="Proteomes" id="UP000199114">
    <property type="component" value="Unassembled WGS sequence"/>
</dbReference>
<organism evidence="1 2">
    <name type="scientific">Natrinema salaciae</name>
    <dbReference type="NCBI Taxonomy" id="1186196"/>
    <lineage>
        <taxon>Archaea</taxon>
        <taxon>Methanobacteriati</taxon>
        <taxon>Methanobacteriota</taxon>
        <taxon>Stenosarchaea group</taxon>
        <taxon>Halobacteria</taxon>
        <taxon>Halobacteriales</taxon>
        <taxon>Natrialbaceae</taxon>
        <taxon>Natrinema</taxon>
    </lineage>
</organism>
<sequence>MPANVAGKLAWFYQRGDLNQRVLIERLAVTNAQIEALEPPRKLIETSSATETGGVASNRRIIEREQEHGAGATELNTLEQHPDEFCRIVHEALERYTDPSFVGPYTSRVMATGLQTSKYPKPAVRCRGKP</sequence>
<dbReference type="AlphaFoldDB" id="A0A1H9B7L1"/>
<accession>A0A1H9B7L1</accession>
<dbReference type="EMBL" id="FOFD01000001">
    <property type="protein sequence ID" value="SEP85010.1"/>
    <property type="molecule type" value="Genomic_DNA"/>
</dbReference>
<proteinExistence type="predicted"/>
<name>A0A1H9B7L1_9EURY</name>
<gene>
    <name evidence="1" type="ORF">SAMN04489841_0660</name>
</gene>